<comment type="caution">
    <text evidence="5">The sequence shown here is derived from an EMBL/GenBank/DDBJ whole genome shotgun (WGS) entry which is preliminary data.</text>
</comment>
<feature type="domain" description="Inosine/uridine-preferring nucleoside hydrolase" evidence="4">
    <location>
        <begin position="2"/>
        <end position="372"/>
    </location>
</feature>
<dbReference type="InterPro" id="IPR036452">
    <property type="entry name" value="Ribo_hydro-like"/>
</dbReference>
<dbReference type="OrthoDB" id="5783963at2759"/>
<evidence type="ECO:0000313" key="5">
    <source>
        <dbReference type="EMBL" id="KAF7731943.1"/>
    </source>
</evidence>
<keyword evidence="2" id="KW-0378">Hydrolase</keyword>
<dbReference type="InterPro" id="IPR023186">
    <property type="entry name" value="IUNH"/>
</dbReference>
<dbReference type="PANTHER" id="PTHR12304:SF56">
    <property type="entry name" value="HYDROLASE, PUTATIVE (AFU_ORTHOLOGUE AFUA_1G11790)-RELATED"/>
    <property type="match status" value="1"/>
</dbReference>
<dbReference type="GO" id="GO:0008477">
    <property type="term" value="F:purine nucleosidase activity"/>
    <property type="evidence" value="ECO:0007669"/>
    <property type="project" value="TreeGrafter"/>
</dbReference>
<dbReference type="GO" id="GO:0005829">
    <property type="term" value="C:cytosol"/>
    <property type="evidence" value="ECO:0007669"/>
    <property type="project" value="TreeGrafter"/>
</dbReference>
<name>A0A8H7BXN6_9FUNG</name>
<evidence type="ECO:0000256" key="2">
    <source>
        <dbReference type="ARBA" id="ARBA00022801"/>
    </source>
</evidence>
<dbReference type="EMBL" id="JABAYA010000006">
    <property type="protein sequence ID" value="KAF7731943.1"/>
    <property type="molecule type" value="Genomic_DNA"/>
</dbReference>
<evidence type="ECO:0000256" key="1">
    <source>
        <dbReference type="ARBA" id="ARBA00009176"/>
    </source>
</evidence>
<keyword evidence="3" id="KW-0326">Glycosidase</keyword>
<evidence type="ECO:0000313" key="6">
    <source>
        <dbReference type="Proteomes" id="UP000605846"/>
    </source>
</evidence>
<organism evidence="5 6">
    <name type="scientific">Apophysomyces ossiformis</name>
    <dbReference type="NCBI Taxonomy" id="679940"/>
    <lineage>
        <taxon>Eukaryota</taxon>
        <taxon>Fungi</taxon>
        <taxon>Fungi incertae sedis</taxon>
        <taxon>Mucoromycota</taxon>
        <taxon>Mucoromycotina</taxon>
        <taxon>Mucoromycetes</taxon>
        <taxon>Mucorales</taxon>
        <taxon>Mucorineae</taxon>
        <taxon>Mucoraceae</taxon>
        <taxon>Apophysomyces</taxon>
    </lineage>
</organism>
<proteinExistence type="inferred from homology"/>
<dbReference type="Pfam" id="PF01156">
    <property type="entry name" value="IU_nuc_hydro"/>
    <property type="match status" value="1"/>
</dbReference>
<protein>
    <recommendedName>
        <fullName evidence="4">Inosine/uridine-preferring nucleoside hydrolase domain-containing protein</fullName>
    </recommendedName>
</protein>
<sequence>MSPEIQVKAITLTHGNVGLDYISRNAVSLLHVMSEYQKFAGIQQEPDLPVLAVGASKPLQIEQINAGEVHGKDGLGEIYEVGWLARSPLLNRIYGKQLFDGPADWEDQLLHKPETETDVGKTFRTTSRDAADEILFQLKEAPPLTISICAVGPLTNIALAYQRDPVVFSRAKRIVIMGGAIHQAGNVTPMAEFNFRADPHAADLVMTASKGFENTEKGYQRRLELLQRGKQAPCHIVILPLDAGDDGCVSREDYLKHIVPLKRANPLTSFCNTFLVWFFNRCCTLFETDTLAIYDAYTILLLIDMVMDEGNGSSEEFNKLWYYEYLDLHVETGGVYTQGMCCYDRRLGPKTSTWGEPNCVQVMLRGNGKRFNRILLNRVFNANITEENGFNMIYKH</sequence>
<accession>A0A8H7BXN6</accession>
<reference evidence="5" key="1">
    <citation type="submission" date="2020-01" db="EMBL/GenBank/DDBJ databases">
        <title>Genome Sequencing of Three Apophysomyces-Like Fungal Strains Confirms a Novel Fungal Genus in the Mucoromycota with divergent Burkholderia-like Endosymbiotic Bacteria.</title>
        <authorList>
            <person name="Stajich J.E."/>
            <person name="Macias A.M."/>
            <person name="Carter-House D."/>
            <person name="Lovett B."/>
            <person name="Kasson L.R."/>
            <person name="Berry K."/>
            <person name="Grigoriev I."/>
            <person name="Chang Y."/>
            <person name="Spatafora J."/>
            <person name="Kasson M.T."/>
        </authorList>
    </citation>
    <scope>NUCLEOTIDE SEQUENCE</scope>
    <source>
        <strain evidence="5">NRRL A-21654</strain>
    </source>
</reference>
<dbReference type="PANTHER" id="PTHR12304">
    <property type="entry name" value="INOSINE-URIDINE PREFERRING NUCLEOSIDE HYDROLASE"/>
    <property type="match status" value="1"/>
</dbReference>
<evidence type="ECO:0000256" key="3">
    <source>
        <dbReference type="ARBA" id="ARBA00023295"/>
    </source>
</evidence>
<dbReference type="Gene3D" id="3.90.245.10">
    <property type="entry name" value="Ribonucleoside hydrolase-like"/>
    <property type="match status" value="1"/>
</dbReference>
<dbReference type="Proteomes" id="UP000605846">
    <property type="component" value="Unassembled WGS sequence"/>
</dbReference>
<dbReference type="GO" id="GO:0006152">
    <property type="term" value="P:purine nucleoside catabolic process"/>
    <property type="evidence" value="ECO:0007669"/>
    <property type="project" value="TreeGrafter"/>
</dbReference>
<dbReference type="AlphaFoldDB" id="A0A8H7BXN6"/>
<comment type="similarity">
    <text evidence="1">Belongs to the IUNH family.</text>
</comment>
<dbReference type="InterPro" id="IPR001910">
    <property type="entry name" value="Inosine/uridine_hydrolase_dom"/>
</dbReference>
<gene>
    <name evidence="5" type="ORF">EC973_007774</name>
</gene>
<keyword evidence="6" id="KW-1185">Reference proteome</keyword>
<dbReference type="SUPFAM" id="SSF53590">
    <property type="entry name" value="Nucleoside hydrolase"/>
    <property type="match status" value="1"/>
</dbReference>
<evidence type="ECO:0000259" key="4">
    <source>
        <dbReference type="Pfam" id="PF01156"/>
    </source>
</evidence>